<comment type="caution">
    <text evidence="2">The sequence shown here is derived from an EMBL/GenBank/DDBJ whole genome shotgun (WGS) entry which is preliminary data.</text>
</comment>
<evidence type="ECO:0000313" key="3">
    <source>
        <dbReference type="Proteomes" id="UP000823749"/>
    </source>
</evidence>
<dbReference type="EMBL" id="JACTNZ010000002">
    <property type="protein sequence ID" value="KAG5562382.1"/>
    <property type="molecule type" value="Genomic_DNA"/>
</dbReference>
<gene>
    <name evidence="2" type="ORF">RHGRI_005200</name>
</gene>
<protein>
    <submittedName>
        <fullName evidence="2">Uncharacterized protein</fullName>
    </submittedName>
</protein>
<feature type="region of interest" description="Disordered" evidence="1">
    <location>
        <begin position="1"/>
        <end position="41"/>
    </location>
</feature>
<feature type="compositionally biased region" description="Polar residues" evidence="1">
    <location>
        <begin position="1"/>
        <end position="29"/>
    </location>
</feature>
<reference evidence="2" key="1">
    <citation type="submission" date="2020-08" db="EMBL/GenBank/DDBJ databases">
        <title>Plant Genome Project.</title>
        <authorList>
            <person name="Zhang R.-G."/>
        </authorList>
    </citation>
    <scope>NUCLEOTIDE SEQUENCE</scope>
    <source>
        <strain evidence="2">WSP0</strain>
        <tissue evidence="2">Leaf</tissue>
    </source>
</reference>
<dbReference type="Proteomes" id="UP000823749">
    <property type="component" value="Chromosome 2"/>
</dbReference>
<organism evidence="2 3">
    <name type="scientific">Rhododendron griersonianum</name>
    <dbReference type="NCBI Taxonomy" id="479676"/>
    <lineage>
        <taxon>Eukaryota</taxon>
        <taxon>Viridiplantae</taxon>
        <taxon>Streptophyta</taxon>
        <taxon>Embryophyta</taxon>
        <taxon>Tracheophyta</taxon>
        <taxon>Spermatophyta</taxon>
        <taxon>Magnoliopsida</taxon>
        <taxon>eudicotyledons</taxon>
        <taxon>Gunneridae</taxon>
        <taxon>Pentapetalae</taxon>
        <taxon>asterids</taxon>
        <taxon>Ericales</taxon>
        <taxon>Ericaceae</taxon>
        <taxon>Ericoideae</taxon>
        <taxon>Rhodoreae</taxon>
        <taxon>Rhododendron</taxon>
    </lineage>
</organism>
<proteinExistence type="predicted"/>
<keyword evidence="3" id="KW-1185">Reference proteome</keyword>
<evidence type="ECO:0000256" key="1">
    <source>
        <dbReference type="SAM" id="MobiDB-lite"/>
    </source>
</evidence>
<name>A0AAV6LC55_9ERIC</name>
<evidence type="ECO:0000313" key="2">
    <source>
        <dbReference type="EMBL" id="KAG5562382.1"/>
    </source>
</evidence>
<accession>A0AAV6LC55</accession>
<sequence>MRLLGSSQSSFEGQQTNKDLSITDSSRSSYYDGYEVAEEEGDWVEFSDQDEVGDEEEIGCAEDCLSVSTIEQQFNLDGGATNEVIVREDENIAISFQVQELKGEESHESGPINS</sequence>
<dbReference type="AlphaFoldDB" id="A0AAV6LC55"/>